<dbReference type="InterPro" id="IPR050905">
    <property type="entry name" value="Plant_NBS-LRR"/>
</dbReference>
<evidence type="ECO:0000259" key="1">
    <source>
        <dbReference type="Pfam" id="PF23247"/>
    </source>
</evidence>
<dbReference type="STRING" id="218851.A0A2G5D4A7"/>
<accession>A0A2G5D4A7</accession>
<evidence type="ECO:0000313" key="3">
    <source>
        <dbReference type="Proteomes" id="UP000230069"/>
    </source>
</evidence>
<dbReference type="Gene3D" id="3.80.10.10">
    <property type="entry name" value="Ribonuclease Inhibitor"/>
    <property type="match status" value="1"/>
</dbReference>
<dbReference type="InterPro" id="IPR057135">
    <property type="entry name" value="At4g27190-like_LRR"/>
</dbReference>
<feature type="domain" description="Disease resistance protein At4g27190-like leucine-rich repeats" evidence="1">
    <location>
        <begin position="1"/>
        <end position="116"/>
    </location>
</feature>
<keyword evidence="3" id="KW-1185">Reference proteome</keyword>
<dbReference type="InParanoid" id="A0A2G5D4A7"/>
<reference evidence="2 3" key="1">
    <citation type="submission" date="2017-09" db="EMBL/GenBank/DDBJ databases">
        <title>WGS assembly of Aquilegia coerulea Goldsmith.</title>
        <authorList>
            <person name="Hodges S."/>
            <person name="Kramer E."/>
            <person name="Nordborg M."/>
            <person name="Tomkins J."/>
            <person name="Borevitz J."/>
            <person name="Derieg N."/>
            <person name="Yan J."/>
            <person name="Mihaltcheva S."/>
            <person name="Hayes R.D."/>
            <person name="Rokhsar D."/>
        </authorList>
    </citation>
    <scope>NUCLEOTIDE SEQUENCE [LARGE SCALE GENOMIC DNA]</scope>
    <source>
        <strain evidence="3">cv. Goldsmith</strain>
    </source>
</reference>
<organism evidence="2 3">
    <name type="scientific">Aquilegia coerulea</name>
    <name type="common">Rocky mountain columbine</name>
    <dbReference type="NCBI Taxonomy" id="218851"/>
    <lineage>
        <taxon>Eukaryota</taxon>
        <taxon>Viridiplantae</taxon>
        <taxon>Streptophyta</taxon>
        <taxon>Embryophyta</taxon>
        <taxon>Tracheophyta</taxon>
        <taxon>Spermatophyta</taxon>
        <taxon>Magnoliopsida</taxon>
        <taxon>Ranunculales</taxon>
        <taxon>Ranunculaceae</taxon>
        <taxon>Thalictroideae</taxon>
        <taxon>Aquilegia</taxon>
    </lineage>
</organism>
<evidence type="ECO:0000313" key="2">
    <source>
        <dbReference type="EMBL" id="PIA38349.1"/>
    </source>
</evidence>
<gene>
    <name evidence="2" type="ORF">AQUCO_02800201v1</name>
</gene>
<sequence length="158" mass="18314">MKKIYHGPTPSTGFFGQLRFLEVYRCNQIKNIFSANLLLAIKRLEHLHVQYCSSLKEIVGGENEDEVPDDHSCLLPQLKTLQLWDLRSLTSFYKGDIPISCPLETIVVRGCRNLKKFPLAPQTASHLQTFKAETDWFNELEWADQSHKEIFQPFFEEA</sequence>
<protein>
    <recommendedName>
        <fullName evidence="1">Disease resistance protein At4g27190-like leucine-rich repeats domain-containing protein</fullName>
    </recommendedName>
</protein>
<dbReference type="InterPro" id="IPR032675">
    <property type="entry name" value="LRR_dom_sf"/>
</dbReference>
<dbReference type="OrthoDB" id="1691503at2759"/>
<dbReference type="AlphaFoldDB" id="A0A2G5D4A7"/>
<dbReference type="Proteomes" id="UP000230069">
    <property type="component" value="Unassembled WGS sequence"/>
</dbReference>
<dbReference type="EMBL" id="KZ305045">
    <property type="protein sequence ID" value="PIA38349.1"/>
    <property type="molecule type" value="Genomic_DNA"/>
</dbReference>
<name>A0A2G5D4A7_AQUCA</name>
<dbReference type="PANTHER" id="PTHR33463">
    <property type="entry name" value="NB-ARC DOMAIN-CONTAINING PROTEIN-RELATED"/>
    <property type="match status" value="1"/>
</dbReference>
<dbReference type="PANTHER" id="PTHR33463:SF218">
    <property type="entry name" value="DISEASE RESISTANCE PROTEIN RPS2-LIKE"/>
    <property type="match status" value="1"/>
</dbReference>
<dbReference type="Pfam" id="PF23247">
    <property type="entry name" value="LRR_RPS2"/>
    <property type="match status" value="1"/>
</dbReference>
<proteinExistence type="predicted"/>
<dbReference type="SUPFAM" id="SSF52047">
    <property type="entry name" value="RNI-like"/>
    <property type="match status" value="1"/>
</dbReference>